<dbReference type="InterPro" id="IPR000477">
    <property type="entry name" value="RT_dom"/>
</dbReference>
<accession>A0A811PWT9</accession>
<gene>
    <name evidence="2" type="ORF">NCGR_LOCUS32022</name>
</gene>
<reference evidence="2" key="1">
    <citation type="submission" date="2020-10" db="EMBL/GenBank/DDBJ databases">
        <authorList>
            <person name="Han B."/>
            <person name="Lu T."/>
            <person name="Zhao Q."/>
            <person name="Huang X."/>
            <person name="Zhao Y."/>
        </authorList>
    </citation>
    <scope>NUCLEOTIDE SEQUENCE</scope>
</reference>
<dbReference type="OrthoDB" id="693026at2759"/>
<evidence type="ECO:0000259" key="1">
    <source>
        <dbReference type="PROSITE" id="PS50878"/>
    </source>
</evidence>
<evidence type="ECO:0000313" key="3">
    <source>
        <dbReference type="Proteomes" id="UP000604825"/>
    </source>
</evidence>
<dbReference type="AlphaFoldDB" id="A0A811PWT9"/>
<dbReference type="PANTHER" id="PTHR33116:SF78">
    <property type="entry name" value="OS12G0587133 PROTEIN"/>
    <property type="match status" value="1"/>
</dbReference>
<dbReference type="PANTHER" id="PTHR33116">
    <property type="entry name" value="REVERSE TRANSCRIPTASE ZINC-BINDING DOMAIN-CONTAINING PROTEIN-RELATED-RELATED"/>
    <property type="match status" value="1"/>
</dbReference>
<dbReference type="EMBL" id="CAJGYO010000007">
    <property type="protein sequence ID" value="CAD6247846.1"/>
    <property type="molecule type" value="Genomic_DNA"/>
</dbReference>
<feature type="domain" description="Reverse transcriptase" evidence="1">
    <location>
        <begin position="1"/>
        <end position="103"/>
    </location>
</feature>
<organism evidence="2 3">
    <name type="scientific">Miscanthus lutarioriparius</name>
    <dbReference type="NCBI Taxonomy" id="422564"/>
    <lineage>
        <taxon>Eukaryota</taxon>
        <taxon>Viridiplantae</taxon>
        <taxon>Streptophyta</taxon>
        <taxon>Embryophyta</taxon>
        <taxon>Tracheophyta</taxon>
        <taxon>Spermatophyta</taxon>
        <taxon>Magnoliopsida</taxon>
        <taxon>Liliopsida</taxon>
        <taxon>Poales</taxon>
        <taxon>Poaceae</taxon>
        <taxon>PACMAD clade</taxon>
        <taxon>Panicoideae</taxon>
        <taxon>Andropogonodae</taxon>
        <taxon>Andropogoneae</taxon>
        <taxon>Saccharinae</taxon>
        <taxon>Miscanthus</taxon>
    </lineage>
</organism>
<dbReference type="Proteomes" id="UP000604825">
    <property type="component" value="Unassembled WGS sequence"/>
</dbReference>
<sequence length="410" mass="45784">MLQKLIHKASTDGEICHPLAPGLPCPVLQYADDTLIFLKGDIAVVLNLRQILNAFSLATGLHINFHKSTFIPMNLKAAAASEMANILGCDISSFPQPYLGLHLSPHKLKVSDYQPLISSFDRYLAGWKSKLLSSGGRVILVNVVLSGLPIHYMLAILLPKTMREMIDSRRRAFLWSGGEKCHGSQCLNAWDRVCLAKNTGGLGVRILEDQNHCLLMKLVHKLLGPDTLPWKTWFQLHSPRDLWAGDPDSFLGHIVQEELPGFRRITSVLLGDGHSTSFWLDQWIGDHSLAVCFPALFSHCSRTLANVHDTLTAGLSSFLQPRLSQQATNELHILLDTVATTQLLHSPDQRRLLCSGLPPFTSRGAYQLLHADDVDLEGPKLIWSCRLPGKIKFFGWLLHFDRLNYRANLC</sequence>
<proteinExistence type="predicted"/>
<comment type="caution">
    <text evidence="2">The sequence shown here is derived from an EMBL/GenBank/DDBJ whole genome shotgun (WGS) entry which is preliminary data.</text>
</comment>
<keyword evidence="3" id="KW-1185">Reference proteome</keyword>
<name>A0A811PWT9_9POAL</name>
<evidence type="ECO:0000313" key="2">
    <source>
        <dbReference type="EMBL" id="CAD6247846.1"/>
    </source>
</evidence>
<protein>
    <recommendedName>
        <fullName evidence="1">Reverse transcriptase domain-containing protein</fullName>
    </recommendedName>
</protein>
<dbReference type="PROSITE" id="PS50878">
    <property type="entry name" value="RT_POL"/>
    <property type="match status" value="1"/>
</dbReference>